<organism evidence="7 8">
    <name type="scientific">Diutina rugosa</name>
    <name type="common">Yeast</name>
    <name type="synonym">Candida rugosa</name>
    <dbReference type="NCBI Taxonomy" id="5481"/>
    <lineage>
        <taxon>Eukaryota</taxon>
        <taxon>Fungi</taxon>
        <taxon>Dikarya</taxon>
        <taxon>Ascomycota</taxon>
        <taxon>Saccharomycotina</taxon>
        <taxon>Pichiomycetes</taxon>
        <taxon>Debaryomycetaceae</taxon>
        <taxon>Diutina</taxon>
    </lineage>
</organism>
<dbReference type="InterPro" id="IPR009851">
    <property type="entry name" value="Mod_r"/>
</dbReference>
<reference evidence="7 8" key="1">
    <citation type="submission" date="2019-07" db="EMBL/GenBank/DDBJ databases">
        <title>Genome assembly of two rare yeast pathogens: Diutina rugosa and Trichomonascus ciferrii.</title>
        <authorList>
            <person name="Mixao V."/>
            <person name="Saus E."/>
            <person name="Hansen A."/>
            <person name="Lass-Flor C."/>
            <person name="Gabaldon T."/>
        </authorList>
    </citation>
    <scope>NUCLEOTIDE SEQUENCE [LARGE SCALE GENOMIC DNA]</scope>
    <source>
        <strain evidence="7 8">CBS 613</strain>
    </source>
</reference>
<dbReference type="Pfam" id="PF07200">
    <property type="entry name" value="Mod_r"/>
    <property type="match status" value="1"/>
</dbReference>
<feature type="domain" description="VPS37 C-terminal" evidence="6">
    <location>
        <begin position="17"/>
        <end position="158"/>
    </location>
</feature>
<evidence type="ECO:0000256" key="3">
    <source>
        <dbReference type="ARBA" id="ARBA00022448"/>
    </source>
</evidence>
<dbReference type="GO" id="GO:0000813">
    <property type="term" value="C:ESCRT I complex"/>
    <property type="evidence" value="ECO:0007669"/>
    <property type="project" value="UniProtKB-ARBA"/>
</dbReference>
<comment type="similarity">
    <text evidence="2">Belongs to the VPS37 family.</text>
</comment>
<dbReference type="EMBL" id="SWFT01000149">
    <property type="protein sequence ID" value="KAA8897889.1"/>
    <property type="molecule type" value="Genomic_DNA"/>
</dbReference>
<dbReference type="RefSeq" id="XP_034010146.1">
    <property type="nucleotide sequence ID" value="XM_034157649.1"/>
</dbReference>
<dbReference type="SUPFAM" id="SSF140111">
    <property type="entry name" value="Endosomal sorting complex assembly domain"/>
    <property type="match status" value="1"/>
</dbReference>
<evidence type="ECO:0000259" key="6">
    <source>
        <dbReference type="Pfam" id="PF07200"/>
    </source>
</evidence>
<dbReference type="Proteomes" id="UP000449547">
    <property type="component" value="Unassembled WGS sequence"/>
</dbReference>
<evidence type="ECO:0000256" key="2">
    <source>
        <dbReference type="ARBA" id="ARBA00007617"/>
    </source>
</evidence>
<dbReference type="AlphaFoldDB" id="A0A642UF21"/>
<keyword evidence="5" id="KW-0653">Protein transport</keyword>
<evidence type="ECO:0000256" key="5">
    <source>
        <dbReference type="ARBA" id="ARBA00022927"/>
    </source>
</evidence>
<dbReference type="GeneID" id="54783393"/>
<sequence length="172" mass="19889">MGFNPTALLPLPTSITDLPNPQLEELLANPELVKGYVQSSDSFQQYLDQYATTIAADNTKLQQIKQLIEQYDHVGQSIREKLAELQRLNSEFSSLQVIQYQLLVRYSNESLVKKYGDLVESLDRQSRQLVSETSDELDPKFLAEFRQARKQYHLHRERWARCQEDRVSGSIA</sequence>
<name>A0A642UF21_DIURU</name>
<dbReference type="Gene3D" id="1.10.287.660">
    <property type="entry name" value="Helix hairpin bin"/>
    <property type="match status" value="1"/>
</dbReference>
<dbReference type="GO" id="GO:0072666">
    <property type="term" value="P:establishment of protein localization to vacuole"/>
    <property type="evidence" value="ECO:0007669"/>
    <property type="project" value="UniProtKB-ARBA"/>
</dbReference>
<accession>A0A642UF21</accession>
<keyword evidence="4" id="KW-0967">Endosome</keyword>
<keyword evidence="8" id="KW-1185">Reference proteome</keyword>
<proteinExistence type="inferred from homology"/>
<dbReference type="OMA" id="LYRWEEE"/>
<dbReference type="InterPro" id="IPR029012">
    <property type="entry name" value="Helix_hairpin_bin_sf"/>
</dbReference>
<dbReference type="InterPro" id="IPR037202">
    <property type="entry name" value="ESCRT_assembly_dom"/>
</dbReference>
<keyword evidence="3" id="KW-0813">Transport</keyword>
<dbReference type="GO" id="GO:0043162">
    <property type="term" value="P:ubiquitin-dependent protein catabolic process via the multivesicular body sorting pathway"/>
    <property type="evidence" value="ECO:0007669"/>
    <property type="project" value="UniProtKB-ARBA"/>
</dbReference>
<gene>
    <name evidence="7" type="ORF">DIURU_004742</name>
</gene>
<comment type="subcellular location">
    <subcellularLocation>
        <location evidence="1">Endosome</location>
    </subcellularLocation>
</comment>
<dbReference type="OrthoDB" id="10260857at2759"/>
<evidence type="ECO:0000313" key="8">
    <source>
        <dbReference type="Proteomes" id="UP000449547"/>
    </source>
</evidence>
<dbReference type="VEuPathDB" id="FungiDB:DIURU_004742"/>
<evidence type="ECO:0000256" key="1">
    <source>
        <dbReference type="ARBA" id="ARBA00004177"/>
    </source>
</evidence>
<dbReference type="GO" id="GO:0006886">
    <property type="term" value="P:intracellular protein transport"/>
    <property type="evidence" value="ECO:0007669"/>
    <property type="project" value="UniProtKB-ARBA"/>
</dbReference>
<evidence type="ECO:0000313" key="7">
    <source>
        <dbReference type="EMBL" id="KAA8897889.1"/>
    </source>
</evidence>
<protein>
    <recommendedName>
        <fullName evidence="6">VPS37 C-terminal domain-containing protein</fullName>
    </recommendedName>
</protein>
<evidence type="ECO:0000256" key="4">
    <source>
        <dbReference type="ARBA" id="ARBA00022753"/>
    </source>
</evidence>
<comment type="caution">
    <text evidence="7">The sequence shown here is derived from an EMBL/GenBank/DDBJ whole genome shotgun (WGS) entry which is preliminary data.</text>
</comment>